<proteinExistence type="predicted"/>
<dbReference type="InterPro" id="IPR001650">
    <property type="entry name" value="Helicase_C-like"/>
</dbReference>
<evidence type="ECO:0000313" key="2">
    <source>
        <dbReference type="EMBL" id="QBK85145.1"/>
    </source>
</evidence>
<protein>
    <recommendedName>
        <fullName evidence="1">Helicase C-terminal domain-containing protein</fullName>
    </recommendedName>
</protein>
<organism evidence="2">
    <name type="scientific">Pithovirus LCDPAC02</name>
    <dbReference type="NCBI Taxonomy" id="2506601"/>
    <lineage>
        <taxon>Viruses</taxon>
        <taxon>Pithoviruses</taxon>
    </lineage>
</organism>
<name>A0A481YQY6_9VIRU</name>
<dbReference type="SUPFAM" id="SSF52540">
    <property type="entry name" value="P-loop containing nucleoside triphosphate hydrolases"/>
    <property type="match status" value="2"/>
</dbReference>
<gene>
    <name evidence="2" type="ORF">LCDPAC02_03440</name>
</gene>
<dbReference type="InterPro" id="IPR027417">
    <property type="entry name" value="P-loop_NTPase"/>
</dbReference>
<accession>A0A481YQY6</accession>
<sequence length="1231" mass="146631">MIDLSSFGYSLPDEILNKKTDKLGNPSLIYREAVYEYINNEYSFLRLSKDSKNGKYFNHQALFREVFSFLPPAIELNDEAGSGKTGNSISVVEKLFESFGDQNIYGYYSGFFNKYNKVYYVAENKNLIQKYKEELKKFQINVTSQIQLITYHGFATEVLLKSKEEICSFFSNTLVIFDERHSVNPKNITNLKNMFDIIENLESRKKVSHYLESPKRGKIKNNNFAKFLSMLCFRILTKRSSIISLTASPMLNTIPEKYYAISLLRGELITKIENPKNLIFLYFGMVRATRSDVYVRFDGNFDITQNIKIKLLKMSNIQSYVEDKFIANYKYIRNMPEKMDIDIESKSERELNKEPFYKSMTASAIAVPIFVKKNIIYKYINSEIPYKELNKYGNIKSELLYGKSGKGSKSSIYTFKTDYNSVRHQSVNYFYFINDLIYQINSTKQYYIGFEEKNDRNFSKIYGIGVYTLFMEEIAIPGIKHIVNILEKNDFGKHIENAENKYKFVNHNVGGRGLKYAVITGNTSKNEFDKIMMKLSTQGPSGRSIKLIIYSRAGAQGLNLNSFKLYIISLRWNIANLYQSMFRIVRAGGLDTIKKYIKKVDNMKDDDGNFLIKHQFGLEVLIEILIPYRNSNNVDYGNIKLDSNDLDKYLKQGEYEKVRCILEQSSFLYGKLEKIIEKNEKINEDLKMLRDNTYNLELTNYRNLKYGDFCIYNCYVPEKDPNFIKRVEDIRNNEPKIDISKEHIERYFSVHMKDDIKYKYYIPEIYDEDLNKLKNIMANIYRMKYSPNILTSFDKSFNKIIIYEYTDMYTKNIDFINLESLNSDLNQKDIKSFIKEFENIIYENQSLLLETYSWTEHSIIVEKINENYKNRSFAYYHFLNQLKYEFISKITDIKSAFLLWKYEKYWLIFFKSELYIEIGNNYINPFYGFVDHFEQDNEIYTKTINTKPTLMHTFNFSTSKEMQENYNRGKEFLSHLVESTGNEYKFKIFDFITHKKVGTRLIQKGKWRNMNYYDEKNYFNVMYNLMRFDSLFPYIYDGYFNKKPFFGLRLYSKPSKLKYEDYDNYDEYRRSILREREFRIVEIMGLKTKKTEVKTGSSLNTMEDCLIPLAEILDFNKSKYKIPNELRYMLNYTKKDYKIYEKCLSSKIKKYLSKFEGDLKNKKMINIYKYYKGKDKYSEKLNKSELCNKLLTVFNDRNENGYEYEKGKKDYDWIFCDVNEDIEIFKKIYYI</sequence>
<feature type="domain" description="Helicase C-terminal" evidence="1">
    <location>
        <begin position="497"/>
        <end position="588"/>
    </location>
</feature>
<evidence type="ECO:0000259" key="1">
    <source>
        <dbReference type="Pfam" id="PF00271"/>
    </source>
</evidence>
<dbReference type="Pfam" id="PF00271">
    <property type="entry name" value="Helicase_C"/>
    <property type="match status" value="1"/>
</dbReference>
<dbReference type="EMBL" id="MK500304">
    <property type="protein sequence ID" value="QBK85145.1"/>
    <property type="molecule type" value="Genomic_DNA"/>
</dbReference>
<reference evidence="2" key="1">
    <citation type="journal article" date="2019" name="MBio">
        <title>Virus Genomes from Deep Sea Sediments Expand the Ocean Megavirome and Support Independent Origins of Viral Gigantism.</title>
        <authorList>
            <person name="Backstrom D."/>
            <person name="Yutin N."/>
            <person name="Jorgensen S.L."/>
            <person name="Dharamshi J."/>
            <person name="Homa F."/>
            <person name="Zaremba-Niedwiedzka K."/>
            <person name="Spang A."/>
            <person name="Wolf Y.I."/>
            <person name="Koonin E.V."/>
            <person name="Ettema T.J."/>
        </authorList>
    </citation>
    <scope>NUCLEOTIDE SEQUENCE</scope>
</reference>
<dbReference type="Gene3D" id="3.40.50.300">
    <property type="entry name" value="P-loop containing nucleotide triphosphate hydrolases"/>
    <property type="match status" value="2"/>
</dbReference>